<dbReference type="Proteomes" id="UP001375240">
    <property type="component" value="Unassembled WGS sequence"/>
</dbReference>
<evidence type="ECO:0000256" key="2">
    <source>
        <dbReference type="ARBA" id="ARBA00006850"/>
    </source>
</evidence>
<comment type="function">
    <text evidence="9">Binds specifically to the 3'-terminal U-tract of U6 snRNA.</text>
</comment>
<comment type="subunit">
    <text evidence="9">LSm subunits form a heteromer with a doughnut shape.</text>
</comment>
<dbReference type="Pfam" id="PF01423">
    <property type="entry name" value="LSM"/>
    <property type="match status" value="1"/>
</dbReference>
<dbReference type="FunFam" id="2.30.30.100:FF:000036">
    <property type="entry name" value="U6 snRNA-associated Sm-like protein LSm3"/>
    <property type="match status" value="1"/>
</dbReference>
<dbReference type="GO" id="GO:0046540">
    <property type="term" value="C:U4/U6 x U5 tri-snRNP complex"/>
    <property type="evidence" value="ECO:0007669"/>
    <property type="project" value="UniProtKB-UniRule"/>
</dbReference>
<evidence type="ECO:0000256" key="7">
    <source>
        <dbReference type="ARBA" id="ARBA00023242"/>
    </source>
</evidence>
<dbReference type="EMBL" id="JAVHNQ010000004">
    <property type="protein sequence ID" value="KAK6350173.1"/>
    <property type="molecule type" value="Genomic_DNA"/>
</dbReference>
<evidence type="ECO:0000313" key="11">
    <source>
        <dbReference type="EMBL" id="KAK6350173.1"/>
    </source>
</evidence>
<evidence type="ECO:0000256" key="8">
    <source>
        <dbReference type="ARBA" id="ARBA00023274"/>
    </source>
</evidence>
<dbReference type="InterPro" id="IPR040002">
    <property type="entry name" value="Sm-like_LSM3"/>
</dbReference>
<dbReference type="Gene3D" id="2.30.30.100">
    <property type="match status" value="1"/>
</dbReference>
<dbReference type="SMART" id="SM00651">
    <property type="entry name" value="Sm"/>
    <property type="match status" value="1"/>
</dbReference>
<dbReference type="CDD" id="cd01730">
    <property type="entry name" value="LSm3"/>
    <property type="match status" value="1"/>
</dbReference>
<keyword evidence="4 9" id="KW-0747">Spliceosome</keyword>
<keyword evidence="12" id="KW-1185">Reference proteome</keyword>
<dbReference type="GO" id="GO:0003723">
    <property type="term" value="F:RNA binding"/>
    <property type="evidence" value="ECO:0007669"/>
    <property type="project" value="UniProtKB-UniRule"/>
</dbReference>
<dbReference type="GO" id="GO:0005681">
    <property type="term" value="C:spliceosomal complex"/>
    <property type="evidence" value="ECO:0007669"/>
    <property type="project" value="UniProtKB-KW"/>
</dbReference>
<evidence type="ECO:0000313" key="12">
    <source>
        <dbReference type="Proteomes" id="UP001375240"/>
    </source>
</evidence>
<comment type="subcellular location">
    <subcellularLocation>
        <location evidence="1 9">Nucleus</location>
    </subcellularLocation>
</comment>
<dbReference type="InterPro" id="IPR010920">
    <property type="entry name" value="LSM_dom_sf"/>
</dbReference>
<organism evidence="11 12">
    <name type="scientific">Orbilia brochopaga</name>
    <dbReference type="NCBI Taxonomy" id="3140254"/>
    <lineage>
        <taxon>Eukaryota</taxon>
        <taxon>Fungi</taxon>
        <taxon>Dikarya</taxon>
        <taxon>Ascomycota</taxon>
        <taxon>Pezizomycotina</taxon>
        <taxon>Orbiliomycetes</taxon>
        <taxon>Orbiliales</taxon>
        <taxon>Orbiliaceae</taxon>
        <taxon>Orbilia</taxon>
    </lineage>
</organism>
<dbReference type="AlphaFoldDB" id="A0AAV9UXG6"/>
<dbReference type="PROSITE" id="PS52002">
    <property type="entry name" value="SM"/>
    <property type="match status" value="1"/>
</dbReference>
<evidence type="ECO:0000256" key="9">
    <source>
        <dbReference type="RuleBase" id="RU365046"/>
    </source>
</evidence>
<keyword evidence="8 9" id="KW-0687">Ribonucleoprotein</keyword>
<reference evidence="11 12" key="1">
    <citation type="submission" date="2019-10" db="EMBL/GenBank/DDBJ databases">
        <authorList>
            <person name="Palmer J.M."/>
        </authorList>
    </citation>
    <scope>NUCLEOTIDE SEQUENCE [LARGE SCALE GENOMIC DNA]</scope>
    <source>
        <strain evidence="11 12">TWF696</strain>
    </source>
</reference>
<keyword evidence="3 9" id="KW-0507">mRNA processing</keyword>
<protein>
    <recommendedName>
        <fullName evidence="9">LSM complex subunit LSM3</fullName>
    </recommendedName>
</protein>
<sequence>MADTENGTSTVAEPLDLVRLSLDEVVFVKLRGDRELRGRLHAYDSHCNLVLGEVEETIYVVGDDEDDDDTIRTVKKNSEMLFVRGDSVVIIATTT</sequence>
<dbReference type="GO" id="GO:0005688">
    <property type="term" value="C:U6 snRNP"/>
    <property type="evidence" value="ECO:0007669"/>
    <property type="project" value="UniProtKB-UniRule"/>
</dbReference>
<evidence type="ECO:0000259" key="10">
    <source>
        <dbReference type="PROSITE" id="PS52002"/>
    </source>
</evidence>
<feature type="domain" description="Sm" evidence="10">
    <location>
        <begin position="13"/>
        <end position="95"/>
    </location>
</feature>
<dbReference type="SUPFAM" id="SSF50182">
    <property type="entry name" value="Sm-like ribonucleoproteins"/>
    <property type="match status" value="1"/>
</dbReference>
<keyword evidence="5 9" id="KW-0694">RNA-binding</keyword>
<name>A0AAV9UXG6_9PEZI</name>
<evidence type="ECO:0000256" key="5">
    <source>
        <dbReference type="ARBA" id="ARBA00022884"/>
    </source>
</evidence>
<gene>
    <name evidence="9 11" type="primary">LSM3</name>
    <name evidence="11" type="ORF">TWF696_006416</name>
</gene>
<comment type="caution">
    <text evidence="11">The sequence shown here is derived from an EMBL/GenBank/DDBJ whole genome shotgun (WGS) entry which is preliminary data.</text>
</comment>
<evidence type="ECO:0000256" key="6">
    <source>
        <dbReference type="ARBA" id="ARBA00023187"/>
    </source>
</evidence>
<proteinExistence type="inferred from homology"/>
<comment type="similarity">
    <text evidence="2 9">Belongs to the snRNP Sm proteins family.</text>
</comment>
<dbReference type="InterPro" id="IPR001163">
    <property type="entry name" value="Sm_dom_euk/arc"/>
</dbReference>
<dbReference type="InterPro" id="IPR034105">
    <property type="entry name" value="Lsm3"/>
</dbReference>
<evidence type="ECO:0000256" key="1">
    <source>
        <dbReference type="ARBA" id="ARBA00004123"/>
    </source>
</evidence>
<accession>A0AAV9UXG6</accession>
<dbReference type="InterPro" id="IPR047575">
    <property type="entry name" value="Sm"/>
</dbReference>
<dbReference type="PANTHER" id="PTHR13110">
    <property type="entry name" value="U6 SNRNA-ASSOCIATED SM-LIKE PROTEIN LSM3"/>
    <property type="match status" value="1"/>
</dbReference>
<keyword evidence="6 9" id="KW-0508">mRNA splicing</keyword>
<evidence type="ECO:0000256" key="3">
    <source>
        <dbReference type="ARBA" id="ARBA00022664"/>
    </source>
</evidence>
<keyword evidence="7 9" id="KW-0539">Nucleus</keyword>
<dbReference type="GO" id="GO:0000398">
    <property type="term" value="P:mRNA splicing, via spliceosome"/>
    <property type="evidence" value="ECO:0007669"/>
    <property type="project" value="UniProtKB-UniRule"/>
</dbReference>
<evidence type="ECO:0000256" key="4">
    <source>
        <dbReference type="ARBA" id="ARBA00022728"/>
    </source>
</evidence>